<keyword evidence="8" id="KW-0675">Receptor</keyword>
<keyword evidence="7" id="KW-1015">Disulfide bond</keyword>
<dbReference type="InterPro" id="IPR036179">
    <property type="entry name" value="Ig-like_dom_sf"/>
</dbReference>
<dbReference type="InterPro" id="IPR007110">
    <property type="entry name" value="Ig-like_dom"/>
</dbReference>
<keyword evidence="9" id="KW-0393">Immunoglobulin domain</keyword>
<name>G3VYE1_SARHA</name>
<evidence type="ECO:0000259" key="12">
    <source>
        <dbReference type="PROSITE" id="PS50835"/>
    </source>
</evidence>
<dbReference type="InParanoid" id="G3VYE1"/>
<evidence type="ECO:0000256" key="9">
    <source>
        <dbReference type="ARBA" id="ARBA00023319"/>
    </source>
</evidence>
<dbReference type="GO" id="GO:0002250">
    <property type="term" value="P:adaptive immune response"/>
    <property type="evidence" value="ECO:0007669"/>
    <property type="project" value="UniProtKB-KW"/>
</dbReference>
<reference evidence="13" key="3">
    <citation type="submission" date="2025-09" db="UniProtKB">
        <authorList>
            <consortium name="Ensembl"/>
        </authorList>
    </citation>
    <scope>IDENTIFICATION</scope>
</reference>
<sequence>MSTVLPILLWTAVSSILLGASTAEEVIQAQASASVQEGEAVTLKCKYSTTSTSVTLFWYKQSLSGKMGLLIRQDLYSQENARMDRYSVILDKAEKSINLTISDSQLGDSAVYFCVLSD</sequence>
<evidence type="ECO:0000256" key="5">
    <source>
        <dbReference type="ARBA" id="ARBA00023130"/>
    </source>
</evidence>
<dbReference type="GO" id="GO:0042101">
    <property type="term" value="C:T cell receptor complex"/>
    <property type="evidence" value="ECO:0007669"/>
    <property type="project" value="UniProtKB-KW"/>
</dbReference>
<dbReference type="Proteomes" id="UP000007648">
    <property type="component" value="Unassembled WGS sequence"/>
</dbReference>
<evidence type="ECO:0000256" key="4">
    <source>
        <dbReference type="ARBA" id="ARBA00022859"/>
    </source>
</evidence>
<evidence type="ECO:0000256" key="1">
    <source>
        <dbReference type="ARBA" id="ARBA00004236"/>
    </source>
</evidence>
<evidence type="ECO:0000313" key="13">
    <source>
        <dbReference type="Ensembl" id="ENSSHAP00000008196.2"/>
    </source>
</evidence>
<dbReference type="SMART" id="SM00406">
    <property type="entry name" value="IGv"/>
    <property type="match status" value="1"/>
</dbReference>
<dbReference type="Pfam" id="PF07686">
    <property type="entry name" value="V-set"/>
    <property type="match status" value="1"/>
</dbReference>
<keyword evidence="10" id="KW-1279">T cell receptor</keyword>
<accession>G3VYE1</accession>
<dbReference type="PANTHER" id="PTHR19367">
    <property type="entry name" value="T-CELL RECEPTOR ALPHA CHAIN V REGION"/>
    <property type="match status" value="1"/>
</dbReference>
<keyword evidence="5" id="KW-1064">Adaptive immunity</keyword>
<feature type="signal peptide" evidence="11">
    <location>
        <begin position="1"/>
        <end position="23"/>
    </location>
</feature>
<feature type="domain" description="Ig-like" evidence="12">
    <location>
        <begin position="24"/>
        <end position="118"/>
    </location>
</feature>
<proteinExistence type="predicted"/>
<dbReference type="SUPFAM" id="SSF48726">
    <property type="entry name" value="Immunoglobulin"/>
    <property type="match status" value="1"/>
</dbReference>
<dbReference type="InterPro" id="IPR051287">
    <property type="entry name" value="TCR_variable_region"/>
</dbReference>
<keyword evidence="6" id="KW-0472">Membrane</keyword>
<keyword evidence="3 11" id="KW-0732">Signal</keyword>
<keyword evidence="4" id="KW-0391">Immunity</keyword>
<feature type="chain" id="PRO_5029620080" description="Ig-like domain-containing protein" evidence="11">
    <location>
        <begin position="24"/>
        <end position="118"/>
    </location>
</feature>
<evidence type="ECO:0000256" key="6">
    <source>
        <dbReference type="ARBA" id="ARBA00023136"/>
    </source>
</evidence>
<dbReference type="AlphaFoldDB" id="G3VYE1"/>
<dbReference type="STRING" id="9305.ENSSHAP00000008196"/>
<evidence type="ECO:0000313" key="14">
    <source>
        <dbReference type="Proteomes" id="UP000007648"/>
    </source>
</evidence>
<keyword evidence="14" id="KW-1185">Reference proteome</keyword>
<dbReference type="PANTHER" id="PTHR19367:SF45">
    <property type="entry name" value="IG-LIKE DOMAIN-CONTAINING PROTEIN"/>
    <property type="match status" value="1"/>
</dbReference>
<evidence type="ECO:0000256" key="3">
    <source>
        <dbReference type="ARBA" id="ARBA00022729"/>
    </source>
</evidence>
<dbReference type="InterPro" id="IPR013106">
    <property type="entry name" value="Ig_V-set"/>
</dbReference>
<dbReference type="Ensembl" id="ENSSHAT00000008263.2">
    <property type="protein sequence ID" value="ENSSHAP00000008196.2"/>
    <property type="gene ID" value="ENSSHAG00000007103.2"/>
</dbReference>
<dbReference type="eggNOG" id="ENOG502S884">
    <property type="taxonomic scope" value="Eukaryota"/>
</dbReference>
<comment type="subcellular location">
    <subcellularLocation>
        <location evidence="1">Cell membrane</location>
    </subcellularLocation>
</comment>
<reference evidence="13 14" key="1">
    <citation type="journal article" date="2011" name="Proc. Natl. Acad. Sci. U.S.A.">
        <title>Genetic diversity and population structure of the endangered marsupial Sarcophilus harrisii (Tasmanian devil).</title>
        <authorList>
            <person name="Miller W."/>
            <person name="Hayes V.M."/>
            <person name="Ratan A."/>
            <person name="Petersen D.C."/>
            <person name="Wittekindt N.E."/>
            <person name="Miller J."/>
            <person name="Walenz B."/>
            <person name="Knight J."/>
            <person name="Qi J."/>
            <person name="Zhao F."/>
            <person name="Wang Q."/>
            <person name="Bedoya-Reina O.C."/>
            <person name="Katiyar N."/>
            <person name="Tomsho L.P."/>
            <person name="Kasson L.M."/>
            <person name="Hardie R.A."/>
            <person name="Woodbridge P."/>
            <person name="Tindall E.A."/>
            <person name="Bertelsen M.F."/>
            <person name="Dixon D."/>
            <person name="Pyecroft S."/>
            <person name="Helgen K.M."/>
            <person name="Lesk A.M."/>
            <person name="Pringle T.H."/>
            <person name="Patterson N."/>
            <person name="Zhang Y."/>
            <person name="Kreiss A."/>
            <person name="Woods G.M."/>
            <person name="Jones M.E."/>
            <person name="Schuster S.C."/>
        </authorList>
    </citation>
    <scope>NUCLEOTIDE SEQUENCE [LARGE SCALE GENOMIC DNA]</scope>
</reference>
<reference evidence="13" key="2">
    <citation type="submission" date="2025-08" db="UniProtKB">
        <authorList>
            <consortium name="Ensembl"/>
        </authorList>
    </citation>
    <scope>IDENTIFICATION</scope>
</reference>
<dbReference type="GeneTree" id="ENSGT00940000163507"/>
<dbReference type="FunFam" id="2.60.40.10:FF:000878">
    <property type="entry name" value="T cell receptor alpha variable 38-1"/>
    <property type="match status" value="1"/>
</dbReference>
<evidence type="ECO:0000256" key="11">
    <source>
        <dbReference type="SAM" id="SignalP"/>
    </source>
</evidence>
<evidence type="ECO:0000256" key="7">
    <source>
        <dbReference type="ARBA" id="ARBA00023157"/>
    </source>
</evidence>
<evidence type="ECO:0000256" key="10">
    <source>
        <dbReference type="ARBA" id="ARBA00043266"/>
    </source>
</evidence>
<evidence type="ECO:0000256" key="2">
    <source>
        <dbReference type="ARBA" id="ARBA00022475"/>
    </source>
</evidence>
<protein>
    <recommendedName>
        <fullName evidence="12">Ig-like domain-containing protein</fullName>
    </recommendedName>
</protein>
<dbReference type="HOGENOM" id="CLU_077975_8_1_1"/>
<dbReference type="Gene3D" id="2.60.40.10">
    <property type="entry name" value="Immunoglobulins"/>
    <property type="match status" value="1"/>
</dbReference>
<evidence type="ECO:0000256" key="8">
    <source>
        <dbReference type="ARBA" id="ARBA00023170"/>
    </source>
</evidence>
<organism evidence="13 14">
    <name type="scientific">Sarcophilus harrisii</name>
    <name type="common">Tasmanian devil</name>
    <name type="synonym">Sarcophilus laniarius</name>
    <dbReference type="NCBI Taxonomy" id="9305"/>
    <lineage>
        <taxon>Eukaryota</taxon>
        <taxon>Metazoa</taxon>
        <taxon>Chordata</taxon>
        <taxon>Craniata</taxon>
        <taxon>Vertebrata</taxon>
        <taxon>Euteleostomi</taxon>
        <taxon>Mammalia</taxon>
        <taxon>Metatheria</taxon>
        <taxon>Dasyuromorphia</taxon>
        <taxon>Dasyuridae</taxon>
        <taxon>Sarcophilus</taxon>
    </lineage>
</organism>
<dbReference type="InterPro" id="IPR013783">
    <property type="entry name" value="Ig-like_fold"/>
</dbReference>
<dbReference type="PROSITE" id="PS50835">
    <property type="entry name" value="IG_LIKE"/>
    <property type="match status" value="1"/>
</dbReference>
<keyword evidence="2" id="KW-1003">Cell membrane</keyword>